<dbReference type="PANTHER" id="PTHR43888">
    <property type="entry name" value="DNAJ-LIKE-2, ISOFORM A-RELATED"/>
    <property type="match status" value="1"/>
</dbReference>
<feature type="non-terminal residue" evidence="2">
    <location>
        <position position="1"/>
    </location>
</feature>
<dbReference type="Proteomes" id="UP000499080">
    <property type="component" value="Unassembled WGS sequence"/>
</dbReference>
<dbReference type="OrthoDB" id="550424at2759"/>
<dbReference type="InterPro" id="IPR044713">
    <property type="entry name" value="DNJA1/2-like"/>
</dbReference>
<organism evidence="2 3">
    <name type="scientific">Araneus ventricosus</name>
    <name type="common">Orbweaver spider</name>
    <name type="synonym">Epeira ventricosa</name>
    <dbReference type="NCBI Taxonomy" id="182803"/>
    <lineage>
        <taxon>Eukaryota</taxon>
        <taxon>Metazoa</taxon>
        <taxon>Ecdysozoa</taxon>
        <taxon>Arthropoda</taxon>
        <taxon>Chelicerata</taxon>
        <taxon>Arachnida</taxon>
        <taxon>Araneae</taxon>
        <taxon>Araneomorphae</taxon>
        <taxon>Entelegynae</taxon>
        <taxon>Araneoidea</taxon>
        <taxon>Araneidae</taxon>
        <taxon>Araneus</taxon>
    </lineage>
</organism>
<feature type="compositionally biased region" description="Basic and acidic residues" evidence="1">
    <location>
        <begin position="64"/>
        <end position="74"/>
    </location>
</feature>
<evidence type="ECO:0000313" key="2">
    <source>
        <dbReference type="EMBL" id="GBN83757.1"/>
    </source>
</evidence>
<evidence type="ECO:0000256" key="1">
    <source>
        <dbReference type="SAM" id="MobiDB-lite"/>
    </source>
</evidence>
<dbReference type="GO" id="GO:0006457">
    <property type="term" value="P:protein folding"/>
    <property type="evidence" value="ECO:0007669"/>
    <property type="project" value="InterPro"/>
</dbReference>
<protein>
    <submittedName>
        <fullName evidence="2">Mitochondrial protein import protein MAS5</fullName>
    </submittedName>
</protein>
<dbReference type="InterPro" id="IPR008971">
    <property type="entry name" value="HSP40/DnaJ_pept-bd"/>
</dbReference>
<dbReference type="GO" id="GO:0030544">
    <property type="term" value="F:Hsp70 protein binding"/>
    <property type="evidence" value="ECO:0007669"/>
    <property type="project" value="InterPro"/>
</dbReference>
<dbReference type="AlphaFoldDB" id="A0A4Y2S6W7"/>
<evidence type="ECO:0000313" key="3">
    <source>
        <dbReference type="Proteomes" id="UP000499080"/>
    </source>
</evidence>
<comment type="caution">
    <text evidence="2">The sequence shown here is derived from an EMBL/GenBank/DDBJ whole genome shotgun (WGS) entry which is preliminary data.</text>
</comment>
<dbReference type="Gene3D" id="2.60.260.20">
    <property type="entry name" value="Urease metallochaperone UreE, N-terminal domain"/>
    <property type="match status" value="1"/>
</dbReference>
<dbReference type="GO" id="GO:0051082">
    <property type="term" value="F:unfolded protein binding"/>
    <property type="evidence" value="ECO:0007669"/>
    <property type="project" value="InterPro"/>
</dbReference>
<gene>
    <name evidence="2" type="primary">YDJ1</name>
    <name evidence="2" type="ORF">AVEN_227905_1</name>
</gene>
<name>A0A4Y2S6W7_ARAVE</name>
<sequence>TIKGVAHEGMPVYKNPFERGNLYIKFNVTFPDNHFTDVNNLKILERFLPPRPVFEMPTHENVEEVDLHDYDPDAYRGASSSRSEAYDSDDDERCRGPGVQCAHQ</sequence>
<dbReference type="SUPFAM" id="SSF49493">
    <property type="entry name" value="HSP40/DnaJ peptide-binding domain"/>
    <property type="match status" value="1"/>
</dbReference>
<proteinExistence type="predicted"/>
<dbReference type="EMBL" id="BGPR01020084">
    <property type="protein sequence ID" value="GBN83757.1"/>
    <property type="molecule type" value="Genomic_DNA"/>
</dbReference>
<accession>A0A4Y2S6W7</accession>
<reference evidence="2 3" key="1">
    <citation type="journal article" date="2019" name="Sci. Rep.">
        <title>Orb-weaving spider Araneus ventricosus genome elucidates the spidroin gene catalogue.</title>
        <authorList>
            <person name="Kono N."/>
            <person name="Nakamura H."/>
            <person name="Ohtoshi R."/>
            <person name="Moran D.A.P."/>
            <person name="Shinohara A."/>
            <person name="Yoshida Y."/>
            <person name="Fujiwara M."/>
            <person name="Mori M."/>
            <person name="Tomita M."/>
            <person name="Arakawa K."/>
        </authorList>
    </citation>
    <scope>NUCLEOTIDE SEQUENCE [LARGE SCALE GENOMIC DNA]</scope>
</reference>
<keyword evidence="3" id="KW-1185">Reference proteome</keyword>
<feature type="region of interest" description="Disordered" evidence="1">
    <location>
        <begin position="64"/>
        <end position="104"/>
    </location>
</feature>